<name>A0A163KA02_ABSGL</name>
<dbReference type="InterPro" id="IPR031872">
    <property type="entry name" value="NDC10_II"/>
</dbReference>
<dbReference type="Pfam" id="PF16787">
    <property type="entry name" value="NDC10_II"/>
    <property type="match status" value="1"/>
</dbReference>
<feature type="domain" description="Ndc10" evidence="1">
    <location>
        <begin position="82"/>
        <end position="127"/>
    </location>
</feature>
<dbReference type="Proteomes" id="UP000078561">
    <property type="component" value="Unassembled WGS sequence"/>
</dbReference>
<evidence type="ECO:0000259" key="1">
    <source>
        <dbReference type="Pfam" id="PF16787"/>
    </source>
</evidence>
<proteinExistence type="predicted"/>
<dbReference type="Gene3D" id="1.10.443.20">
    <property type="entry name" value="Centromere DNA-binding protein complex CBF3 subunit, domain 2"/>
    <property type="match status" value="1"/>
</dbReference>
<sequence length="132" mass="15583">MKYDVKADGDHNDEWRIFHQPQEKGCDQWQVFSPMIDPFILHMPPLTHLPGSARSCSRRSTNGMTDWRKKKLSLDNNDPIQPTIAVIAFVQVIMMLRKNFMRDSVLMMELRPCHHIWQHSIFSDPAYLSFKR</sequence>
<dbReference type="InterPro" id="IPR038279">
    <property type="entry name" value="Ndc10_dom2_sf"/>
</dbReference>
<dbReference type="InParanoid" id="A0A163KA02"/>
<keyword evidence="3" id="KW-1185">Reference proteome</keyword>
<gene>
    <name evidence="2" type="primary">ABSGL_15263.1 scaffold 16333</name>
</gene>
<dbReference type="EMBL" id="LT555144">
    <property type="protein sequence ID" value="SAM09567.1"/>
    <property type="molecule type" value="Genomic_DNA"/>
</dbReference>
<dbReference type="AlphaFoldDB" id="A0A163KA02"/>
<evidence type="ECO:0000313" key="2">
    <source>
        <dbReference type="EMBL" id="SAM09567.1"/>
    </source>
</evidence>
<organism evidence="2">
    <name type="scientific">Absidia glauca</name>
    <name type="common">Pin mould</name>
    <dbReference type="NCBI Taxonomy" id="4829"/>
    <lineage>
        <taxon>Eukaryota</taxon>
        <taxon>Fungi</taxon>
        <taxon>Fungi incertae sedis</taxon>
        <taxon>Mucoromycota</taxon>
        <taxon>Mucoromycotina</taxon>
        <taxon>Mucoromycetes</taxon>
        <taxon>Mucorales</taxon>
        <taxon>Cunninghamellaceae</taxon>
        <taxon>Absidia</taxon>
    </lineage>
</organism>
<dbReference type="GO" id="GO:0003677">
    <property type="term" value="F:DNA binding"/>
    <property type="evidence" value="ECO:0007669"/>
    <property type="project" value="InterPro"/>
</dbReference>
<reference evidence="2" key="1">
    <citation type="submission" date="2016-04" db="EMBL/GenBank/DDBJ databases">
        <authorList>
            <person name="Evans L.H."/>
            <person name="Alamgir A."/>
            <person name="Owens N."/>
            <person name="Weber N.D."/>
            <person name="Virtaneva K."/>
            <person name="Barbian K."/>
            <person name="Babar A."/>
            <person name="Rosenke K."/>
        </authorList>
    </citation>
    <scope>NUCLEOTIDE SEQUENCE [LARGE SCALE GENOMIC DNA]</scope>
    <source>
        <strain evidence="2">CBS 101.48</strain>
    </source>
</reference>
<accession>A0A163KA02</accession>
<dbReference type="OrthoDB" id="4016214at2759"/>
<evidence type="ECO:0000313" key="3">
    <source>
        <dbReference type="Proteomes" id="UP000078561"/>
    </source>
</evidence>
<protein>
    <recommendedName>
        <fullName evidence="1">Ndc10 domain-containing protein</fullName>
    </recommendedName>
</protein>